<keyword evidence="2" id="KW-0175">Coiled coil</keyword>
<evidence type="ECO:0000313" key="5">
    <source>
        <dbReference type="EMBL" id="ASY44336.1"/>
    </source>
</evidence>
<dbReference type="KEGG" id="shyd:CJD35_07665"/>
<evidence type="ECO:0000313" key="6">
    <source>
        <dbReference type="Proteomes" id="UP000217141"/>
    </source>
</evidence>
<protein>
    <submittedName>
        <fullName evidence="5">Response regulator</fullName>
    </submittedName>
</protein>
<sequence>MPIFKRVRSRRPDDQDMSETARPQRRLRILLIDENPTARAVVARRLSHLNYDVALAENGFVAVNLLVTRPADIILIDMGLTMLPAIATMKKIRAANLSASACFVMLTGRLDSQSTVEALEAGADDHVVKPFDFDVLDARLRHLCLRAETLGTLTRHNAELDARIARRAVELGETRETLRELQADRARLVSSIQALHDEVERLSAQQG</sequence>
<dbReference type="SMART" id="SM00448">
    <property type="entry name" value="REC"/>
    <property type="match status" value="1"/>
</dbReference>
<dbReference type="PANTHER" id="PTHR43228">
    <property type="entry name" value="TWO-COMPONENT RESPONSE REGULATOR"/>
    <property type="match status" value="1"/>
</dbReference>
<evidence type="ECO:0000256" key="3">
    <source>
        <dbReference type="SAM" id="MobiDB-lite"/>
    </source>
</evidence>
<accession>A0A249MSJ3</accession>
<proteinExistence type="predicted"/>
<gene>
    <name evidence="5" type="ORF">CJD35_07665</name>
</gene>
<dbReference type="PANTHER" id="PTHR43228:SF1">
    <property type="entry name" value="TWO-COMPONENT RESPONSE REGULATOR ARR22"/>
    <property type="match status" value="1"/>
</dbReference>
<name>A0A249MSJ3_SPHXE</name>
<dbReference type="RefSeq" id="WP_017183853.1">
    <property type="nucleotide sequence ID" value="NZ_CP022745.1"/>
</dbReference>
<dbReference type="InterPro" id="IPR001789">
    <property type="entry name" value="Sig_transdc_resp-reg_receiver"/>
</dbReference>
<dbReference type="InterPro" id="IPR052048">
    <property type="entry name" value="ST_Response_Regulator"/>
</dbReference>
<dbReference type="Proteomes" id="UP000217141">
    <property type="component" value="Chromosome I"/>
</dbReference>
<evidence type="ECO:0000256" key="2">
    <source>
        <dbReference type="SAM" id="Coils"/>
    </source>
</evidence>
<dbReference type="AlphaFoldDB" id="A0A249MSJ3"/>
<feature type="modified residue" description="4-aspartylphosphate" evidence="1">
    <location>
        <position position="77"/>
    </location>
</feature>
<feature type="coiled-coil region" evidence="2">
    <location>
        <begin position="178"/>
        <end position="205"/>
    </location>
</feature>
<dbReference type="SUPFAM" id="SSF52172">
    <property type="entry name" value="CheY-like"/>
    <property type="match status" value="1"/>
</dbReference>
<dbReference type="Gene3D" id="3.40.50.2300">
    <property type="match status" value="1"/>
</dbReference>
<evidence type="ECO:0000259" key="4">
    <source>
        <dbReference type="PROSITE" id="PS50110"/>
    </source>
</evidence>
<reference evidence="5 6" key="1">
    <citation type="submission" date="2017-08" db="EMBL/GenBank/DDBJ databases">
        <title>Whole Genome Sequence of Sphingobium hydrophobicum C1: Insights into Adaption to the Electronic-waste Contaminated Sediment.</title>
        <authorList>
            <person name="Song D."/>
            <person name="Chen X."/>
            <person name="Xu M."/>
        </authorList>
    </citation>
    <scope>NUCLEOTIDE SEQUENCE [LARGE SCALE GENOMIC DNA]</scope>
    <source>
        <strain evidence="5 6">C1</strain>
    </source>
</reference>
<keyword evidence="1" id="KW-0597">Phosphoprotein</keyword>
<evidence type="ECO:0000256" key="1">
    <source>
        <dbReference type="PROSITE-ProRule" id="PRU00169"/>
    </source>
</evidence>
<feature type="domain" description="Response regulatory" evidence="4">
    <location>
        <begin position="28"/>
        <end position="144"/>
    </location>
</feature>
<dbReference type="InterPro" id="IPR011006">
    <property type="entry name" value="CheY-like_superfamily"/>
</dbReference>
<dbReference type="EMBL" id="CP022745">
    <property type="protein sequence ID" value="ASY44336.1"/>
    <property type="molecule type" value="Genomic_DNA"/>
</dbReference>
<feature type="region of interest" description="Disordered" evidence="3">
    <location>
        <begin position="1"/>
        <end position="21"/>
    </location>
</feature>
<organism evidence="5 6">
    <name type="scientific">Sphingobium xenophagum</name>
    <dbReference type="NCBI Taxonomy" id="121428"/>
    <lineage>
        <taxon>Bacteria</taxon>
        <taxon>Pseudomonadati</taxon>
        <taxon>Pseudomonadota</taxon>
        <taxon>Alphaproteobacteria</taxon>
        <taxon>Sphingomonadales</taxon>
        <taxon>Sphingomonadaceae</taxon>
        <taxon>Sphingobium</taxon>
    </lineage>
</organism>
<dbReference type="Pfam" id="PF00072">
    <property type="entry name" value="Response_reg"/>
    <property type="match status" value="1"/>
</dbReference>
<dbReference type="PROSITE" id="PS50110">
    <property type="entry name" value="RESPONSE_REGULATORY"/>
    <property type="match status" value="1"/>
</dbReference>
<dbReference type="GO" id="GO:0000160">
    <property type="term" value="P:phosphorelay signal transduction system"/>
    <property type="evidence" value="ECO:0007669"/>
    <property type="project" value="InterPro"/>
</dbReference>